<protein>
    <submittedName>
        <fullName evidence="2">Uncharacterized protein</fullName>
    </submittedName>
</protein>
<dbReference type="EnsemblPlants" id="TuG1812G0700002311.01.T01">
    <property type="protein sequence ID" value="TuG1812G0700002311.01.T01"/>
    <property type="gene ID" value="TuG1812G0700002311.01"/>
</dbReference>
<sequence length="133" mass="15092">GYSGDDDTSSDYDTDDSSDGDGDVDHDPILALRGPGYLVRKGTFEDRIFYGNHLTLNEDQWDCLKSIVKQCQPPIPYYVSTVTRSVVIRGKSKMCFSKDYSQAYLKDYLRKPMAGQIIKMSCSRWARRTGVRS</sequence>
<reference evidence="2" key="3">
    <citation type="submission" date="2022-06" db="UniProtKB">
        <authorList>
            <consortium name="EnsemblPlants"/>
        </authorList>
    </citation>
    <scope>IDENTIFICATION</scope>
</reference>
<feature type="compositionally biased region" description="Acidic residues" evidence="1">
    <location>
        <begin position="1"/>
        <end position="22"/>
    </location>
</feature>
<evidence type="ECO:0000256" key="1">
    <source>
        <dbReference type="SAM" id="MobiDB-lite"/>
    </source>
</evidence>
<evidence type="ECO:0000313" key="3">
    <source>
        <dbReference type="Proteomes" id="UP000015106"/>
    </source>
</evidence>
<proteinExistence type="predicted"/>
<organism evidence="2 3">
    <name type="scientific">Triticum urartu</name>
    <name type="common">Red wild einkorn</name>
    <name type="synonym">Crithodium urartu</name>
    <dbReference type="NCBI Taxonomy" id="4572"/>
    <lineage>
        <taxon>Eukaryota</taxon>
        <taxon>Viridiplantae</taxon>
        <taxon>Streptophyta</taxon>
        <taxon>Embryophyta</taxon>
        <taxon>Tracheophyta</taxon>
        <taxon>Spermatophyta</taxon>
        <taxon>Magnoliopsida</taxon>
        <taxon>Liliopsida</taxon>
        <taxon>Poales</taxon>
        <taxon>Poaceae</taxon>
        <taxon>BOP clade</taxon>
        <taxon>Pooideae</taxon>
        <taxon>Triticodae</taxon>
        <taxon>Triticeae</taxon>
        <taxon>Triticinae</taxon>
        <taxon>Triticum</taxon>
    </lineage>
</organism>
<dbReference type="Proteomes" id="UP000015106">
    <property type="component" value="Chromosome 7"/>
</dbReference>
<feature type="region of interest" description="Disordered" evidence="1">
    <location>
        <begin position="1"/>
        <end position="30"/>
    </location>
</feature>
<reference evidence="3" key="1">
    <citation type="journal article" date="2013" name="Nature">
        <title>Draft genome of the wheat A-genome progenitor Triticum urartu.</title>
        <authorList>
            <person name="Ling H.Q."/>
            <person name="Zhao S."/>
            <person name="Liu D."/>
            <person name="Wang J."/>
            <person name="Sun H."/>
            <person name="Zhang C."/>
            <person name="Fan H."/>
            <person name="Li D."/>
            <person name="Dong L."/>
            <person name="Tao Y."/>
            <person name="Gao C."/>
            <person name="Wu H."/>
            <person name="Li Y."/>
            <person name="Cui Y."/>
            <person name="Guo X."/>
            <person name="Zheng S."/>
            <person name="Wang B."/>
            <person name="Yu K."/>
            <person name="Liang Q."/>
            <person name="Yang W."/>
            <person name="Lou X."/>
            <person name="Chen J."/>
            <person name="Feng M."/>
            <person name="Jian J."/>
            <person name="Zhang X."/>
            <person name="Luo G."/>
            <person name="Jiang Y."/>
            <person name="Liu J."/>
            <person name="Wang Z."/>
            <person name="Sha Y."/>
            <person name="Zhang B."/>
            <person name="Wu H."/>
            <person name="Tang D."/>
            <person name="Shen Q."/>
            <person name="Xue P."/>
            <person name="Zou S."/>
            <person name="Wang X."/>
            <person name="Liu X."/>
            <person name="Wang F."/>
            <person name="Yang Y."/>
            <person name="An X."/>
            <person name="Dong Z."/>
            <person name="Zhang K."/>
            <person name="Zhang X."/>
            <person name="Luo M.C."/>
            <person name="Dvorak J."/>
            <person name="Tong Y."/>
            <person name="Wang J."/>
            <person name="Yang H."/>
            <person name="Li Z."/>
            <person name="Wang D."/>
            <person name="Zhang A."/>
            <person name="Wang J."/>
        </authorList>
    </citation>
    <scope>NUCLEOTIDE SEQUENCE</scope>
    <source>
        <strain evidence="3">cv. G1812</strain>
    </source>
</reference>
<dbReference type="AlphaFoldDB" id="A0A8R7V5G4"/>
<reference evidence="2" key="2">
    <citation type="submission" date="2018-03" db="EMBL/GenBank/DDBJ databases">
        <title>The Triticum urartu genome reveals the dynamic nature of wheat genome evolution.</title>
        <authorList>
            <person name="Ling H."/>
            <person name="Ma B."/>
            <person name="Shi X."/>
            <person name="Liu H."/>
            <person name="Dong L."/>
            <person name="Sun H."/>
            <person name="Cao Y."/>
            <person name="Gao Q."/>
            <person name="Zheng S."/>
            <person name="Li Y."/>
            <person name="Yu Y."/>
            <person name="Du H."/>
            <person name="Qi M."/>
            <person name="Li Y."/>
            <person name="Yu H."/>
            <person name="Cui Y."/>
            <person name="Wang N."/>
            <person name="Chen C."/>
            <person name="Wu H."/>
            <person name="Zhao Y."/>
            <person name="Zhang J."/>
            <person name="Li Y."/>
            <person name="Zhou W."/>
            <person name="Zhang B."/>
            <person name="Hu W."/>
            <person name="Eijk M."/>
            <person name="Tang J."/>
            <person name="Witsenboer H."/>
            <person name="Zhao S."/>
            <person name="Li Z."/>
            <person name="Zhang A."/>
            <person name="Wang D."/>
            <person name="Liang C."/>
        </authorList>
    </citation>
    <scope>NUCLEOTIDE SEQUENCE [LARGE SCALE GENOMIC DNA]</scope>
    <source>
        <strain evidence="2">cv. G1812</strain>
    </source>
</reference>
<dbReference type="Gramene" id="TuG1812G0700002311.01.T01">
    <property type="protein sequence ID" value="TuG1812G0700002311.01.T01"/>
    <property type="gene ID" value="TuG1812G0700002311.01"/>
</dbReference>
<accession>A0A8R7V5G4</accession>
<evidence type="ECO:0000313" key="2">
    <source>
        <dbReference type="EnsemblPlants" id="TuG1812G0700002311.01.T01"/>
    </source>
</evidence>
<keyword evidence="3" id="KW-1185">Reference proteome</keyword>
<name>A0A8R7V5G4_TRIUA</name>